<dbReference type="InterPro" id="IPR050498">
    <property type="entry name" value="Ycf3"/>
</dbReference>
<dbReference type="GO" id="GO:0046813">
    <property type="term" value="P:receptor-mediated virion attachment to host cell"/>
    <property type="evidence" value="ECO:0007669"/>
    <property type="project" value="TreeGrafter"/>
</dbReference>
<feature type="repeat" description="TPR" evidence="3">
    <location>
        <begin position="179"/>
        <end position="212"/>
    </location>
</feature>
<evidence type="ECO:0000313" key="4">
    <source>
        <dbReference type="EMBL" id="RRH94787.1"/>
    </source>
</evidence>
<dbReference type="PROSITE" id="PS50005">
    <property type="entry name" value="TPR"/>
    <property type="match status" value="3"/>
</dbReference>
<gene>
    <name evidence="4" type="ORF">EH240_26225</name>
</gene>
<accession>A0A3P3F8P4</accession>
<evidence type="ECO:0000313" key="5">
    <source>
        <dbReference type="Proteomes" id="UP000273786"/>
    </source>
</evidence>
<organism evidence="4 5">
    <name type="scientific">Mesorhizobium tamadayense</name>
    <dbReference type="NCBI Taxonomy" id="425306"/>
    <lineage>
        <taxon>Bacteria</taxon>
        <taxon>Pseudomonadati</taxon>
        <taxon>Pseudomonadota</taxon>
        <taxon>Alphaproteobacteria</taxon>
        <taxon>Hyphomicrobiales</taxon>
        <taxon>Phyllobacteriaceae</taxon>
        <taxon>Mesorhizobium</taxon>
    </lineage>
</organism>
<dbReference type="PANTHER" id="PTHR44858:SF1">
    <property type="entry name" value="UDP-N-ACETYLGLUCOSAMINE--PEPTIDE N-ACETYLGLUCOSAMINYLTRANSFERASE SPINDLY-RELATED"/>
    <property type="match status" value="1"/>
</dbReference>
<protein>
    <submittedName>
        <fullName evidence="4">Uncharacterized protein</fullName>
    </submittedName>
</protein>
<feature type="repeat" description="TPR" evidence="3">
    <location>
        <begin position="145"/>
        <end position="178"/>
    </location>
</feature>
<evidence type="ECO:0000256" key="1">
    <source>
        <dbReference type="ARBA" id="ARBA00022737"/>
    </source>
</evidence>
<comment type="caution">
    <text evidence="4">The sequence shown here is derived from an EMBL/GenBank/DDBJ whole genome shotgun (WGS) entry which is preliminary data.</text>
</comment>
<dbReference type="PANTHER" id="PTHR44858">
    <property type="entry name" value="TETRATRICOPEPTIDE REPEAT PROTEIN 6"/>
    <property type="match status" value="1"/>
</dbReference>
<feature type="repeat" description="TPR" evidence="3">
    <location>
        <begin position="77"/>
        <end position="110"/>
    </location>
</feature>
<keyword evidence="1" id="KW-0677">Repeat</keyword>
<dbReference type="Pfam" id="PF13181">
    <property type="entry name" value="TPR_8"/>
    <property type="match status" value="1"/>
</dbReference>
<dbReference type="InterPro" id="IPR011990">
    <property type="entry name" value="TPR-like_helical_dom_sf"/>
</dbReference>
<dbReference type="Pfam" id="PF13432">
    <property type="entry name" value="TPR_16"/>
    <property type="match status" value="2"/>
</dbReference>
<dbReference type="GO" id="GO:0009279">
    <property type="term" value="C:cell outer membrane"/>
    <property type="evidence" value="ECO:0007669"/>
    <property type="project" value="TreeGrafter"/>
</dbReference>
<dbReference type="SMART" id="SM00028">
    <property type="entry name" value="TPR"/>
    <property type="match status" value="5"/>
</dbReference>
<keyword evidence="2 3" id="KW-0802">TPR repeat</keyword>
<evidence type="ECO:0000256" key="2">
    <source>
        <dbReference type="ARBA" id="ARBA00022803"/>
    </source>
</evidence>
<dbReference type="Proteomes" id="UP000273786">
    <property type="component" value="Unassembled WGS sequence"/>
</dbReference>
<keyword evidence="5" id="KW-1185">Reference proteome</keyword>
<dbReference type="AlphaFoldDB" id="A0A3P3F8P4"/>
<proteinExistence type="predicted"/>
<sequence length="273" mass="30305">MASRADESPLIRLVRRWRLPLLLLLAGLVALDVRGAMGIAANLTYAACIGNPADPARRLEACTRIVEDRADSPDKRAIAYFKRAYAWAAKGDYDRAISDSDAAININPKYAVAYYNRGIFWSDKGDNRRAIADFGQAISFGFNGAGVYENRGVAWASEGNYVRAIADYSQAINLDATLFRVYENRGLSWLHKGDYDHAIADFTVAVSLDPSTAYAYFGRGLAWSFKGDGDRAIADYDSPWTSIRIWPMHITRWAAPGRTRATTTRPSSTTTRR</sequence>
<dbReference type="SUPFAM" id="SSF48452">
    <property type="entry name" value="TPR-like"/>
    <property type="match status" value="1"/>
</dbReference>
<dbReference type="Gene3D" id="1.25.40.10">
    <property type="entry name" value="Tetratricopeptide repeat domain"/>
    <property type="match status" value="2"/>
</dbReference>
<reference evidence="4 5" key="1">
    <citation type="submission" date="2018-11" db="EMBL/GenBank/DDBJ databases">
        <title>the genome of Mesorhizobium tamadayense DSM 28320.</title>
        <authorList>
            <person name="Gao J."/>
        </authorList>
    </citation>
    <scope>NUCLEOTIDE SEQUENCE [LARGE SCALE GENOMIC DNA]</scope>
    <source>
        <strain evidence="4 5">DSM 28320</strain>
    </source>
</reference>
<dbReference type="InterPro" id="IPR019734">
    <property type="entry name" value="TPR_rpt"/>
</dbReference>
<dbReference type="OrthoDB" id="9813074at2"/>
<dbReference type="EMBL" id="RQXT01000040">
    <property type="protein sequence ID" value="RRH94787.1"/>
    <property type="molecule type" value="Genomic_DNA"/>
</dbReference>
<name>A0A3P3F8P4_9HYPH</name>
<evidence type="ECO:0000256" key="3">
    <source>
        <dbReference type="PROSITE-ProRule" id="PRU00339"/>
    </source>
</evidence>